<comment type="function">
    <text evidence="14 19">Joins adenosylcobinamide-GDP and alpha-ribazole to generate adenosylcobalamin (Ado-cobalamin). Also synthesizes adenosylcobalamin 5'-phosphate from adenosylcobinamide-GDP and alpha-ribazole 5'-phosphate.</text>
</comment>
<comment type="pathway">
    <text evidence="3 19">Cofactor biosynthesis; adenosylcobalamin biosynthesis; adenosylcobalamin from cob(II)yrinate a,c-diamide: step 7/7.</text>
</comment>
<evidence type="ECO:0000256" key="6">
    <source>
        <dbReference type="ARBA" id="ARBA00015850"/>
    </source>
</evidence>
<evidence type="ECO:0000256" key="9">
    <source>
        <dbReference type="ARBA" id="ARBA00022679"/>
    </source>
</evidence>
<dbReference type="GO" id="GO:0005886">
    <property type="term" value="C:plasma membrane"/>
    <property type="evidence" value="ECO:0007669"/>
    <property type="project" value="UniProtKB-SubCell"/>
</dbReference>
<evidence type="ECO:0000256" key="7">
    <source>
        <dbReference type="ARBA" id="ARBA00022475"/>
    </source>
</evidence>
<dbReference type="Proteomes" id="UP000460221">
    <property type="component" value="Unassembled WGS sequence"/>
</dbReference>
<feature type="transmembrane region" description="Helical" evidence="19">
    <location>
        <begin position="239"/>
        <end position="259"/>
    </location>
</feature>
<evidence type="ECO:0000256" key="14">
    <source>
        <dbReference type="ARBA" id="ARBA00025228"/>
    </source>
</evidence>
<evidence type="ECO:0000256" key="1">
    <source>
        <dbReference type="ARBA" id="ARBA00001946"/>
    </source>
</evidence>
<evidence type="ECO:0000256" key="15">
    <source>
        <dbReference type="ARBA" id="ARBA00032605"/>
    </source>
</evidence>
<evidence type="ECO:0000256" key="8">
    <source>
        <dbReference type="ARBA" id="ARBA00022573"/>
    </source>
</evidence>
<dbReference type="HAMAP" id="MF_00719">
    <property type="entry name" value="CobS"/>
    <property type="match status" value="1"/>
</dbReference>
<comment type="caution">
    <text evidence="20">The sequence shown here is derived from an EMBL/GenBank/DDBJ whole genome shotgun (WGS) entry which is preliminary data.</text>
</comment>
<evidence type="ECO:0000256" key="17">
    <source>
        <dbReference type="ARBA" id="ARBA00048623"/>
    </source>
</evidence>
<feature type="transmembrane region" description="Helical" evidence="19">
    <location>
        <begin position="208"/>
        <end position="227"/>
    </location>
</feature>
<keyword evidence="7 19" id="KW-1003">Cell membrane</keyword>
<evidence type="ECO:0000256" key="10">
    <source>
        <dbReference type="ARBA" id="ARBA00022692"/>
    </source>
</evidence>
<feature type="transmembrane region" description="Helical" evidence="19">
    <location>
        <begin position="112"/>
        <end position="135"/>
    </location>
</feature>
<comment type="cofactor">
    <cofactor evidence="1 19">
        <name>Mg(2+)</name>
        <dbReference type="ChEBI" id="CHEBI:18420"/>
    </cofactor>
</comment>
<keyword evidence="9 19" id="KW-0808">Transferase</keyword>
<evidence type="ECO:0000256" key="16">
    <source>
        <dbReference type="ARBA" id="ARBA00032853"/>
    </source>
</evidence>
<dbReference type="Pfam" id="PF02654">
    <property type="entry name" value="CobS"/>
    <property type="match status" value="1"/>
</dbReference>
<protein>
    <recommendedName>
        <fullName evidence="6 19">Adenosylcobinamide-GDP ribazoletransferase</fullName>
        <ecNumber evidence="5 19">2.7.8.26</ecNumber>
    </recommendedName>
    <alternativeName>
        <fullName evidence="16 19">Cobalamin synthase</fullName>
    </alternativeName>
    <alternativeName>
        <fullName evidence="15 19">Cobalamin-5'-phosphate synthase</fullName>
    </alternativeName>
</protein>
<evidence type="ECO:0000256" key="19">
    <source>
        <dbReference type="HAMAP-Rule" id="MF_00719"/>
    </source>
</evidence>
<dbReference type="InterPro" id="IPR003805">
    <property type="entry name" value="CobS"/>
</dbReference>
<proteinExistence type="inferred from homology"/>
<name>A0A7K1FII5_9ACTN</name>
<comment type="similarity">
    <text evidence="4 19">Belongs to the CobS family.</text>
</comment>
<evidence type="ECO:0000256" key="13">
    <source>
        <dbReference type="ARBA" id="ARBA00023136"/>
    </source>
</evidence>
<keyword evidence="12 19" id="KW-1133">Transmembrane helix</keyword>
<feature type="transmembrane region" description="Helical" evidence="19">
    <location>
        <begin position="65"/>
        <end position="82"/>
    </location>
</feature>
<dbReference type="EC" id="2.7.8.26" evidence="5 19"/>
<dbReference type="GO" id="GO:0051073">
    <property type="term" value="F:adenosylcobinamide-GDP ribazoletransferase activity"/>
    <property type="evidence" value="ECO:0007669"/>
    <property type="project" value="UniProtKB-UniRule"/>
</dbReference>
<dbReference type="PANTHER" id="PTHR34148:SF1">
    <property type="entry name" value="ADENOSYLCOBINAMIDE-GDP RIBAZOLETRANSFERASE"/>
    <property type="match status" value="1"/>
</dbReference>
<dbReference type="PANTHER" id="PTHR34148">
    <property type="entry name" value="ADENOSYLCOBINAMIDE-GDP RIBAZOLETRANSFERASE"/>
    <property type="match status" value="1"/>
</dbReference>
<comment type="catalytic activity">
    <reaction evidence="18 19">
        <text>alpha-ribazole 5'-phosphate + adenosylcob(III)inamide-GDP = adenosylcob(III)alamin 5'-phosphate + GMP + H(+)</text>
        <dbReference type="Rhea" id="RHEA:23560"/>
        <dbReference type="ChEBI" id="CHEBI:15378"/>
        <dbReference type="ChEBI" id="CHEBI:57918"/>
        <dbReference type="ChEBI" id="CHEBI:58115"/>
        <dbReference type="ChEBI" id="CHEBI:60487"/>
        <dbReference type="ChEBI" id="CHEBI:60493"/>
        <dbReference type="EC" id="2.7.8.26"/>
    </reaction>
</comment>
<keyword evidence="11 19" id="KW-0460">Magnesium</keyword>
<dbReference type="AlphaFoldDB" id="A0A7K1FII5"/>
<feature type="transmembrane region" description="Helical" evidence="19">
    <location>
        <begin position="35"/>
        <end position="59"/>
    </location>
</feature>
<reference evidence="20 21" key="1">
    <citation type="submission" date="2019-11" db="EMBL/GenBank/DDBJ databases">
        <authorList>
            <person name="Jiang L.-Q."/>
        </authorList>
    </citation>
    <scope>NUCLEOTIDE SEQUENCE [LARGE SCALE GENOMIC DNA]</scope>
    <source>
        <strain evidence="20 21">YIM 132087</strain>
    </source>
</reference>
<comment type="subcellular location">
    <subcellularLocation>
        <location evidence="2 19">Cell membrane</location>
        <topology evidence="2 19">Multi-pass membrane protein</topology>
    </subcellularLocation>
</comment>
<dbReference type="UniPathway" id="UPA00148">
    <property type="reaction ID" value="UER00238"/>
</dbReference>
<evidence type="ECO:0000256" key="2">
    <source>
        <dbReference type="ARBA" id="ARBA00004651"/>
    </source>
</evidence>
<accession>A0A7K1FII5</accession>
<evidence type="ECO:0000256" key="12">
    <source>
        <dbReference type="ARBA" id="ARBA00022989"/>
    </source>
</evidence>
<dbReference type="RefSeq" id="WP_322097451.1">
    <property type="nucleotide sequence ID" value="NZ_WLYK01000001.1"/>
</dbReference>
<evidence type="ECO:0000256" key="5">
    <source>
        <dbReference type="ARBA" id="ARBA00013200"/>
    </source>
</evidence>
<feature type="transmembrane region" description="Helical" evidence="19">
    <location>
        <begin position="174"/>
        <end position="202"/>
    </location>
</feature>
<dbReference type="GO" id="GO:0008818">
    <property type="term" value="F:cobalamin 5'-phosphate synthase activity"/>
    <property type="evidence" value="ECO:0007669"/>
    <property type="project" value="UniProtKB-UniRule"/>
</dbReference>
<evidence type="ECO:0000256" key="18">
    <source>
        <dbReference type="ARBA" id="ARBA00049504"/>
    </source>
</evidence>
<evidence type="ECO:0000313" key="20">
    <source>
        <dbReference type="EMBL" id="MTD13073.1"/>
    </source>
</evidence>
<keyword evidence="10 19" id="KW-0812">Transmembrane</keyword>
<evidence type="ECO:0000256" key="11">
    <source>
        <dbReference type="ARBA" id="ARBA00022842"/>
    </source>
</evidence>
<keyword evidence="8 19" id="KW-0169">Cobalamin biosynthesis</keyword>
<keyword evidence="21" id="KW-1185">Reference proteome</keyword>
<dbReference type="GO" id="GO:0009236">
    <property type="term" value="P:cobalamin biosynthetic process"/>
    <property type="evidence" value="ECO:0007669"/>
    <property type="project" value="UniProtKB-UniRule"/>
</dbReference>
<dbReference type="EMBL" id="WLYK01000001">
    <property type="protein sequence ID" value="MTD13073.1"/>
    <property type="molecule type" value="Genomic_DNA"/>
</dbReference>
<keyword evidence="13 19" id="KW-0472">Membrane</keyword>
<gene>
    <name evidence="19" type="primary">cobS</name>
    <name evidence="20" type="ORF">GIS00_03815</name>
</gene>
<evidence type="ECO:0000313" key="21">
    <source>
        <dbReference type="Proteomes" id="UP000460221"/>
    </source>
</evidence>
<organism evidence="20 21">
    <name type="scientific">Nakamurella alba</name>
    <dbReference type="NCBI Taxonomy" id="2665158"/>
    <lineage>
        <taxon>Bacteria</taxon>
        <taxon>Bacillati</taxon>
        <taxon>Actinomycetota</taxon>
        <taxon>Actinomycetes</taxon>
        <taxon>Nakamurellales</taxon>
        <taxon>Nakamurellaceae</taxon>
        <taxon>Nakamurella</taxon>
    </lineage>
</organism>
<feature type="transmembrane region" description="Helical" evidence="19">
    <location>
        <begin position="141"/>
        <end position="162"/>
    </location>
</feature>
<comment type="catalytic activity">
    <reaction evidence="17 19">
        <text>alpha-ribazole + adenosylcob(III)inamide-GDP = adenosylcob(III)alamin + GMP + H(+)</text>
        <dbReference type="Rhea" id="RHEA:16049"/>
        <dbReference type="ChEBI" id="CHEBI:10329"/>
        <dbReference type="ChEBI" id="CHEBI:15378"/>
        <dbReference type="ChEBI" id="CHEBI:18408"/>
        <dbReference type="ChEBI" id="CHEBI:58115"/>
        <dbReference type="ChEBI" id="CHEBI:60487"/>
        <dbReference type="EC" id="2.7.8.26"/>
    </reaction>
</comment>
<sequence>MTGTVRSGIALAVGTLTALPVRGPDRIDRGVARSAMLLAPVAVLPSAVVVGLVGAAGTWLRLPELLVAVLMTGVLALSSRALHLDGLADTADGLTASYDRERALAVMRTGDVGPAGAATLVLVLLAQITAAAAVLARHPGVAGPLAVAVLVCCSRAALWQLCRAGVPSARPDGLGALVAGTVPRGVAAVGALVLAAVLSVGGSAIGRAWWLGAVTVLVAGAIVEVLCRRAVRRLGGVTGDVLGAGVESALAAMLLVAAIGRA</sequence>
<evidence type="ECO:0000256" key="4">
    <source>
        <dbReference type="ARBA" id="ARBA00010561"/>
    </source>
</evidence>
<evidence type="ECO:0000256" key="3">
    <source>
        <dbReference type="ARBA" id="ARBA00004663"/>
    </source>
</evidence>